<dbReference type="InterPro" id="IPR010155">
    <property type="entry name" value="CRISPR-assoc_prot_Cas5d"/>
</dbReference>
<reference evidence="3" key="1">
    <citation type="submission" date="2020-08" db="EMBL/GenBank/DDBJ databases">
        <title>Genome public.</title>
        <authorList>
            <person name="Liu C."/>
            <person name="Sun Q."/>
        </authorList>
    </citation>
    <scope>NUCLEOTIDE SEQUENCE</scope>
    <source>
        <strain evidence="3">NSJ-32</strain>
    </source>
</reference>
<evidence type="ECO:0000313" key="4">
    <source>
        <dbReference type="Proteomes" id="UP000657006"/>
    </source>
</evidence>
<comment type="similarity">
    <text evidence="2">Belongs to the CRISPR-associated protein Cas5 family. Subtype I-C/Dvulg subfamily.</text>
</comment>
<comment type="caution">
    <text evidence="3">The sequence shown here is derived from an EMBL/GenBank/DDBJ whole genome shotgun (WGS) entry which is preliminary data.</text>
</comment>
<dbReference type="NCBIfam" id="TIGR02593">
    <property type="entry name" value="CRISPR_cas5"/>
    <property type="match status" value="1"/>
</dbReference>
<evidence type="ECO:0000256" key="1">
    <source>
        <dbReference type="ARBA" id="ARBA00023118"/>
    </source>
</evidence>
<protein>
    <recommendedName>
        <fullName evidence="2">pre-crRNA processing endonuclease</fullName>
        <ecNumber evidence="2">3.1.-.-</ecNumber>
    </recommendedName>
</protein>
<dbReference type="AlphaFoldDB" id="A0A926DTM3"/>
<dbReference type="Proteomes" id="UP000657006">
    <property type="component" value="Unassembled WGS sequence"/>
</dbReference>
<keyword evidence="1 2" id="KW-0051">Antiviral defense</keyword>
<dbReference type="EC" id="3.1.-.-" evidence="2"/>
<keyword evidence="2" id="KW-0378">Hydrolase</keyword>
<accession>A0A926DTM3</accession>
<evidence type="ECO:0000313" key="3">
    <source>
        <dbReference type="EMBL" id="MBC8543718.1"/>
    </source>
</evidence>
<dbReference type="Pfam" id="PF09704">
    <property type="entry name" value="Cas_Cas5d"/>
    <property type="match status" value="1"/>
</dbReference>
<comment type="function">
    <text evidence="2">CRISPR (clustered regularly interspaced short palindromic repeat) is an adaptive immune system that provides protection against mobile genetic elements (viruses, transposable elements and conjugative plasmids). CRISPR clusters contain spacers, sequences complementary to antecedent mobile elements, and target invading nucleic acids. CRISPR clusters are transcribed and processed into CRISPR RNA (crRNA).</text>
</comment>
<evidence type="ECO:0000256" key="2">
    <source>
        <dbReference type="PIRNR" id="PIRNR029950"/>
    </source>
</evidence>
<dbReference type="GO" id="GO:0016787">
    <property type="term" value="F:hydrolase activity"/>
    <property type="evidence" value="ECO:0007669"/>
    <property type="project" value="UniProtKB-KW"/>
</dbReference>
<dbReference type="InterPro" id="IPR021124">
    <property type="entry name" value="CRISPR-assoc_prot_Cas5"/>
</dbReference>
<dbReference type="GO" id="GO:0043571">
    <property type="term" value="P:maintenance of CRISPR repeat elements"/>
    <property type="evidence" value="ECO:0007669"/>
    <property type="project" value="UniProtKB-UniRule"/>
</dbReference>
<keyword evidence="2" id="KW-0255">Endonuclease</keyword>
<organism evidence="3 4">
    <name type="scientific">Bianquea renquensis</name>
    <dbReference type="NCBI Taxonomy" id="2763661"/>
    <lineage>
        <taxon>Bacteria</taxon>
        <taxon>Bacillati</taxon>
        <taxon>Bacillota</taxon>
        <taxon>Clostridia</taxon>
        <taxon>Eubacteriales</taxon>
        <taxon>Bianqueaceae</taxon>
        <taxon>Bianquea</taxon>
    </lineage>
</organism>
<dbReference type="NCBIfam" id="TIGR01876">
    <property type="entry name" value="cas_Cas5d"/>
    <property type="match status" value="1"/>
</dbReference>
<sequence>MEYKNQIEFTVYGKRALFSDPITRIGGEKCSYQIPTYQALKGILESCYWKPTFLWYIDELRVMRSIQTQSQGVRPVEYTGGNTLSIYTYLTNVEYQVRAHFQWNENRPELAQDRNENKHYYIAKRMLERGGRRDIFLGTRECQGYIEPCEFGSGKGDYDTYGELAFGLMFHGFDYPDETGKQKLGVRFWNPVMRNGYISLIPPEACTIRREIAGQKPKVFGEGNFSGWKEFEEGGVF</sequence>
<dbReference type="InterPro" id="IPR013422">
    <property type="entry name" value="CRISPR-assoc_prot_Cas5_N"/>
</dbReference>
<dbReference type="GO" id="GO:0004519">
    <property type="term" value="F:endonuclease activity"/>
    <property type="evidence" value="ECO:0007669"/>
    <property type="project" value="UniProtKB-UniRule"/>
</dbReference>
<name>A0A926DTM3_9FIRM</name>
<keyword evidence="2" id="KW-0540">Nuclease</keyword>
<gene>
    <name evidence="3" type="primary">cas5c</name>
    <name evidence="3" type="ORF">H8730_09185</name>
</gene>
<dbReference type="GO" id="GO:0003723">
    <property type="term" value="F:RNA binding"/>
    <property type="evidence" value="ECO:0007669"/>
    <property type="project" value="UniProtKB-UniRule"/>
</dbReference>
<dbReference type="Gene3D" id="3.30.70.2660">
    <property type="match status" value="1"/>
</dbReference>
<dbReference type="CDD" id="cd09752">
    <property type="entry name" value="Cas5_I-C"/>
    <property type="match status" value="1"/>
</dbReference>
<keyword evidence="2" id="KW-0694">RNA-binding</keyword>
<keyword evidence="4" id="KW-1185">Reference proteome</keyword>
<dbReference type="RefSeq" id="WP_177715714.1">
    <property type="nucleotide sequence ID" value="NZ_JACRSQ010000012.1"/>
</dbReference>
<dbReference type="GO" id="GO:0051607">
    <property type="term" value="P:defense response to virus"/>
    <property type="evidence" value="ECO:0007669"/>
    <property type="project" value="UniProtKB-UniRule"/>
</dbReference>
<proteinExistence type="inferred from homology"/>
<dbReference type="PIRSF" id="PIRSF029950">
    <property type="entry name" value="Cas_CT1134"/>
    <property type="match status" value="1"/>
</dbReference>
<dbReference type="EMBL" id="JACRSQ010000012">
    <property type="protein sequence ID" value="MBC8543718.1"/>
    <property type="molecule type" value="Genomic_DNA"/>
</dbReference>